<proteinExistence type="predicted"/>
<dbReference type="EMBL" id="VUNS01000005">
    <property type="protein sequence ID" value="MST96788.1"/>
    <property type="molecule type" value="Genomic_DNA"/>
</dbReference>
<dbReference type="Proteomes" id="UP000435649">
    <property type="component" value="Unassembled WGS sequence"/>
</dbReference>
<organism evidence="2 3">
    <name type="scientific">Victivallis lenta</name>
    <dbReference type="NCBI Taxonomy" id="2606640"/>
    <lineage>
        <taxon>Bacteria</taxon>
        <taxon>Pseudomonadati</taxon>
        <taxon>Lentisphaerota</taxon>
        <taxon>Lentisphaeria</taxon>
        <taxon>Victivallales</taxon>
        <taxon>Victivallaceae</taxon>
        <taxon>Victivallis</taxon>
    </lineage>
</organism>
<reference evidence="2 3" key="1">
    <citation type="submission" date="2019-08" db="EMBL/GenBank/DDBJ databases">
        <title>In-depth cultivation of the pig gut microbiome towards novel bacterial diversity and tailored functional studies.</title>
        <authorList>
            <person name="Wylensek D."/>
            <person name="Hitch T.C.A."/>
            <person name="Clavel T."/>
        </authorList>
    </citation>
    <scope>NUCLEOTIDE SEQUENCE [LARGE SCALE GENOMIC DNA]</scope>
    <source>
        <strain evidence="2 3">BBE-744-WT-12</strain>
    </source>
</reference>
<comment type="caution">
    <text evidence="2">The sequence shown here is derived from an EMBL/GenBank/DDBJ whole genome shotgun (WGS) entry which is preliminary data.</text>
</comment>
<keyword evidence="3" id="KW-1185">Reference proteome</keyword>
<protein>
    <submittedName>
        <fullName evidence="2">Uncharacterized protein</fullName>
    </submittedName>
</protein>
<dbReference type="AlphaFoldDB" id="A0A844G2L4"/>
<feature type="signal peptide" evidence="1">
    <location>
        <begin position="1"/>
        <end position="20"/>
    </location>
</feature>
<evidence type="ECO:0000313" key="3">
    <source>
        <dbReference type="Proteomes" id="UP000435649"/>
    </source>
</evidence>
<feature type="chain" id="PRO_5033029310" evidence="1">
    <location>
        <begin position="21"/>
        <end position="652"/>
    </location>
</feature>
<accession>A0A844G2L4</accession>
<evidence type="ECO:0000256" key="1">
    <source>
        <dbReference type="SAM" id="SignalP"/>
    </source>
</evidence>
<name>A0A844G2L4_9BACT</name>
<evidence type="ECO:0000313" key="2">
    <source>
        <dbReference type="EMBL" id="MST96788.1"/>
    </source>
</evidence>
<sequence>MKTLFCIGLLSAVLPLALPAAVEDFKSYADTEALRKSWTGFGGGNPAPSASLSTLDGAPAMELSTSGEPGDKVIVRELAVQPGERLTFTMHSDMKNAPGAYAYVALRSDRNAGNLVLHDFRLVPGQPVRVEIPNEGRFNWQDQVAMLICLHDAGAPMRVTVGAIDLPGAAPAREFHDTPEARRERREKLLHGRTVQIDTAFPYYHNRSNESIASELRVNGFDGVYYYTGTDTGLRPGLVGEMQRQKLGVGLMTLPSLVYWSEAQLAERLPAGWRDWLIEFTGSGMDIYRFIGFVYPEYNAWYKNYLNGMLLRHRFDAFTFAEIMYPIYDGPEKNPPFYGDVSPGFQAAFKRATGSETFPNFTDPADPDYFRTNTGLYRQLVEYRVRTIDDFYDDIINGPGGAREAAPGILFATWTLGINIPDGVAKLREWEGNDIVAMIRRVKPDLHFIQTHAPDWANPALPGDYPLAYQPFFDAVRTANPDVKIGMQADLGSLGPSRRDPAWQKQFYDACRKAGVDTTTYYEFGLRWEIYSQPPRLCEIRRDGDTLLLVFDQRLNAESAMLMKGRELRGKDRSYRIAECRWDGNLLRLKPDALPAAGEELTVPVGGVADDPAVRFPASNLEPMPRGPVNTIPSGTETTLPVLGSFSGNPAR</sequence>
<gene>
    <name evidence="2" type="ORF">FYJ85_06980</name>
</gene>
<dbReference type="RefSeq" id="WP_106052264.1">
    <property type="nucleotide sequence ID" value="NZ_VUNS01000005.1"/>
</dbReference>
<keyword evidence="1" id="KW-0732">Signal</keyword>